<dbReference type="SMART" id="SM00060">
    <property type="entry name" value="FN3"/>
    <property type="match status" value="1"/>
</dbReference>
<keyword evidence="3 10" id="KW-0812">Transmembrane</keyword>
<dbReference type="PANTHER" id="PTHR48423:SF1">
    <property type="entry name" value="INTERLEUKIN-27 RECEPTOR SUBUNIT ALPHA"/>
    <property type="match status" value="1"/>
</dbReference>
<organism evidence="12 13">
    <name type="scientific">Mugilogobius chulae</name>
    <name type="common">yellowstripe goby</name>
    <dbReference type="NCBI Taxonomy" id="88201"/>
    <lineage>
        <taxon>Eukaryota</taxon>
        <taxon>Metazoa</taxon>
        <taxon>Chordata</taxon>
        <taxon>Craniata</taxon>
        <taxon>Vertebrata</taxon>
        <taxon>Euteleostomi</taxon>
        <taxon>Actinopterygii</taxon>
        <taxon>Neopterygii</taxon>
        <taxon>Teleostei</taxon>
        <taxon>Neoteleostei</taxon>
        <taxon>Acanthomorphata</taxon>
        <taxon>Gobiaria</taxon>
        <taxon>Gobiiformes</taxon>
        <taxon>Gobioidei</taxon>
        <taxon>Gobiidae</taxon>
        <taxon>Gobionellinae</taxon>
        <taxon>Mugilogobius</taxon>
    </lineage>
</organism>
<protein>
    <recommendedName>
        <fullName evidence="11">Fibronectin type-III domain-containing protein</fullName>
    </recommendedName>
</protein>
<dbReference type="CDD" id="cd00063">
    <property type="entry name" value="FN3"/>
    <property type="match status" value="1"/>
</dbReference>
<dbReference type="EMBL" id="JBBPFD010000012">
    <property type="protein sequence ID" value="KAK7904016.1"/>
    <property type="molecule type" value="Genomic_DNA"/>
</dbReference>
<evidence type="ECO:0000256" key="5">
    <source>
        <dbReference type="ARBA" id="ARBA00022737"/>
    </source>
</evidence>
<evidence type="ECO:0000313" key="13">
    <source>
        <dbReference type="Proteomes" id="UP001460270"/>
    </source>
</evidence>
<dbReference type="InterPro" id="IPR013783">
    <property type="entry name" value="Ig-like_fold"/>
</dbReference>
<feature type="domain" description="Fibronectin type-III" evidence="11">
    <location>
        <begin position="102"/>
        <end position="194"/>
    </location>
</feature>
<dbReference type="PROSITE" id="PS50853">
    <property type="entry name" value="FN3"/>
    <property type="match status" value="1"/>
</dbReference>
<accession>A0AAW0NXL5</accession>
<keyword evidence="6 10" id="KW-1133">Transmembrane helix</keyword>
<evidence type="ECO:0000256" key="2">
    <source>
        <dbReference type="ARBA" id="ARBA00008921"/>
    </source>
</evidence>
<evidence type="ECO:0000313" key="12">
    <source>
        <dbReference type="EMBL" id="KAK7904016.1"/>
    </source>
</evidence>
<evidence type="ECO:0000256" key="1">
    <source>
        <dbReference type="ARBA" id="ARBA00004479"/>
    </source>
</evidence>
<evidence type="ECO:0000256" key="6">
    <source>
        <dbReference type="ARBA" id="ARBA00022989"/>
    </source>
</evidence>
<dbReference type="PANTHER" id="PTHR48423">
    <property type="entry name" value="INTERLEUKIN-27 RECEPTOR SUBUNIT ALPHA"/>
    <property type="match status" value="1"/>
</dbReference>
<evidence type="ECO:0000256" key="10">
    <source>
        <dbReference type="SAM" id="Phobius"/>
    </source>
</evidence>
<gene>
    <name evidence="12" type="ORF">WMY93_016623</name>
</gene>
<evidence type="ECO:0000256" key="4">
    <source>
        <dbReference type="ARBA" id="ARBA00022729"/>
    </source>
</evidence>
<dbReference type="AlphaFoldDB" id="A0AAW0NXL5"/>
<dbReference type="Proteomes" id="UP001460270">
    <property type="component" value="Unassembled WGS sequence"/>
</dbReference>
<keyword evidence="4" id="KW-0732">Signal</keyword>
<proteinExistence type="inferred from homology"/>
<keyword evidence="8" id="KW-0675">Receptor</keyword>
<comment type="caution">
    <text evidence="12">The sequence shown here is derived from an EMBL/GenBank/DDBJ whole genome shotgun (WGS) entry which is preliminary data.</text>
</comment>
<dbReference type="InterPro" id="IPR052672">
    <property type="entry name" value="Type1_Cytokine_Rcpt_Type2"/>
</dbReference>
<sequence>MEKSVLLEQTERHFSPRQKSDVELDSSIFSHSERVCGRVVCCDARKNNSLLHWARLNGSTTAVITEGVEPFKRYAVSVRALYGSDGPGQSRTQHVYTRQGAPSAGPQLQVQTSGSTVKLSWTLPVEQLCGFIRNYTLHYGADKVSEALKVVLPGDVDHFSLTLSPGHYEFFMQASTEAGEGVIGPAMSVHIASEEISIILYIIVSIGVISLVLMLVACLAQKQIVKGTFCRDIPDPSHSSLANWSPKATTSLDLSCPDIKYSEVVLLSDDRETNSFDQPLCHLEAHPPHRRLTNLWNVKPNTIKT</sequence>
<evidence type="ECO:0000256" key="9">
    <source>
        <dbReference type="ARBA" id="ARBA00023180"/>
    </source>
</evidence>
<dbReference type="InterPro" id="IPR003961">
    <property type="entry name" value="FN3_dom"/>
</dbReference>
<name>A0AAW0NXL5_9GOBI</name>
<comment type="similarity">
    <text evidence="2">Belongs to the type I cytokine receptor family. Type 2 subfamily.</text>
</comment>
<dbReference type="InterPro" id="IPR036116">
    <property type="entry name" value="FN3_sf"/>
</dbReference>
<keyword evidence="13" id="KW-1185">Reference proteome</keyword>
<reference evidence="13" key="1">
    <citation type="submission" date="2024-04" db="EMBL/GenBank/DDBJ databases">
        <title>Salinicola lusitanus LLJ914,a marine bacterium isolated from the Okinawa Trough.</title>
        <authorList>
            <person name="Li J."/>
        </authorList>
    </citation>
    <scope>NUCLEOTIDE SEQUENCE [LARGE SCALE GENOMIC DNA]</scope>
</reference>
<keyword evidence="5" id="KW-0677">Repeat</keyword>
<feature type="transmembrane region" description="Helical" evidence="10">
    <location>
        <begin position="198"/>
        <end position="219"/>
    </location>
</feature>
<dbReference type="SUPFAM" id="SSF49265">
    <property type="entry name" value="Fibronectin type III"/>
    <property type="match status" value="1"/>
</dbReference>
<evidence type="ECO:0000256" key="8">
    <source>
        <dbReference type="ARBA" id="ARBA00023170"/>
    </source>
</evidence>
<keyword evidence="7 10" id="KW-0472">Membrane</keyword>
<dbReference type="GO" id="GO:0005886">
    <property type="term" value="C:plasma membrane"/>
    <property type="evidence" value="ECO:0007669"/>
    <property type="project" value="UniProtKB-ARBA"/>
</dbReference>
<evidence type="ECO:0000259" key="11">
    <source>
        <dbReference type="PROSITE" id="PS50853"/>
    </source>
</evidence>
<evidence type="ECO:0000256" key="7">
    <source>
        <dbReference type="ARBA" id="ARBA00023136"/>
    </source>
</evidence>
<dbReference type="Gene3D" id="2.60.40.10">
    <property type="entry name" value="Immunoglobulins"/>
    <property type="match status" value="2"/>
</dbReference>
<keyword evidence="9" id="KW-0325">Glycoprotein</keyword>
<comment type="subcellular location">
    <subcellularLocation>
        <location evidence="1">Membrane</location>
        <topology evidence="1">Single-pass type I membrane protein</topology>
    </subcellularLocation>
</comment>
<evidence type="ECO:0000256" key="3">
    <source>
        <dbReference type="ARBA" id="ARBA00022692"/>
    </source>
</evidence>